<keyword evidence="3" id="KW-0808">Transferase</keyword>
<organism evidence="3 4">
    <name type="scientific">Trinickia violacea</name>
    <dbReference type="NCBI Taxonomy" id="2571746"/>
    <lineage>
        <taxon>Bacteria</taxon>
        <taxon>Pseudomonadati</taxon>
        <taxon>Pseudomonadota</taxon>
        <taxon>Betaproteobacteria</taxon>
        <taxon>Burkholderiales</taxon>
        <taxon>Burkholderiaceae</taxon>
        <taxon>Trinickia</taxon>
    </lineage>
</organism>
<name>A0A4P8IU16_9BURK</name>
<dbReference type="OrthoDB" id="433681at2"/>
<dbReference type="KEGG" id="tvl:FAZ95_17270"/>
<dbReference type="GO" id="GO:0016757">
    <property type="term" value="F:glycosyltransferase activity"/>
    <property type="evidence" value="ECO:0007669"/>
    <property type="project" value="InterPro"/>
</dbReference>
<feature type="domain" description="Glycosyl transferase family 1" evidence="1">
    <location>
        <begin position="171"/>
        <end position="326"/>
    </location>
</feature>
<evidence type="ECO:0000313" key="3">
    <source>
        <dbReference type="EMBL" id="QCP51831.1"/>
    </source>
</evidence>
<dbReference type="InterPro" id="IPR050194">
    <property type="entry name" value="Glycosyltransferase_grp1"/>
</dbReference>
<evidence type="ECO:0000259" key="2">
    <source>
        <dbReference type="Pfam" id="PF13439"/>
    </source>
</evidence>
<dbReference type="AlphaFoldDB" id="A0A4P8IU16"/>
<evidence type="ECO:0000259" key="1">
    <source>
        <dbReference type="Pfam" id="PF00534"/>
    </source>
</evidence>
<dbReference type="PANTHER" id="PTHR45947">
    <property type="entry name" value="SULFOQUINOVOSYL TRANSFERASE SQD2"/>
    <property type="match status" value="1"/>
</dbReference>
<sequence length="349" mass="38214">MGGQEWQLLQQIQALRSSGMDSVLACRPDSLIALAARKASVETLTLPFRNSTNPSTLLGLHNFLKSRRPVACVCHSGHDTNNLSIAARTLQRRPRLIRSRTYHCGRASSWTYNHFVDATVVPSEHLRRQILANQRIAAHRVKTVYPGVDFDGLDADLDRPLPADLQQWIDAGDGPLLVQVGMFRREKGHHVTLEAIAEARRHLPNLRYVAAGSGPLEAEIRAQIGALGLGAAVWVGEVRPVAPLLKQADVLLMPSLAEPLGMAQIEALGLGIPVLASDVDGIPETVSHLETGMLVPPGDVRKWTESIEFALARPETMRVMAERGRADVRGRFSVELNTSTLLGLMAHHR</sequence>
<dbReference type="Proteomes" id="UP000298656">
    <property type="component" value="Chromosome 1"/>
</dbReference>
<evidence type="ECO:0000313" key="4">
    <source>
        <dbReference type="Proteomes" id="UP000298656"/>
    </source>
</evidence>
<feature type="domain" description="Glycosyltransferase subfamily 4-like N-terminal" evidence="2">
    <location>
        <begin position="1"/>
        <end position="150"/>
    </location>
</feature>
<proteinExistence type="predicted"/>
<dbReference type="InterPro" id="IPR001296">
    <property type="entry name" value="Glyco_trans_1"/>
</dbReference>
<reference evidence="3 4" key="1">
    <citation type="submission" date="2019-05" db="EMBL/GenBank/DDBJ databases">
        <title>Burkholderia sp. DHOD12, isolated from subtropical forest soil.</title>
        <authorList>
            <person name="Gao Z.-H."/>
            <person name="Qiu L.-H."/>
        </authorList>
    </citation>
    <scope>NUCLEOTIDE SEQUENCE [LARGE SCALE GENOMIC DNA]</scope>
    <source>
        <strain evidence="3 4">DHOD12</strain>
    </source>
</reference>
<dbReference type="InterPro" id="IPR028098">
    <property type="entry name" value="Glyco_trans_4-like_N"/>
</dbReference>
<dbReference type="EMBL" id="CP040077">
    <property type="protein sequence ID" value="QCP51831.1"/>
    <property type="molecule type" value="Genomic_DNA"/>
</dbReference>
<protein>
    <submittedName>
        <fullName evidence="3">Glycosyltransferase family 4 protein</fullName>
    </submittedName>
</protein>
<dbReference type="PANTHER" id="PTHR45947:SF3">
    <property type="entry name" value="SULFOQUINOVOSYL TRANSFERASE SQD2"/>
    <property type="match status" value="1"/>
</dbReference>
<dbReference type="Pfam" id="PF13439">
    <property type="entry name" value="Glyco_transf_4"/>
    <property type="match status" value="1"/>
</dbReference>
<dbReference type="Gene3D" id="3.40.50.2000">
    <property type="entry name" value="Glycogen Phosphorylase B"/>
    <property type="match status" value="2"/>
</dbReference>
<dbReference type="CDD" id="cd03801">
    <property type="entry name" value="GT4_PimA-like"/>
    <property type="match status" value="1"/>
</dbReference>
<dbReference type="SUPFAM" id="SSF53756">
    <property type="entry name" value="UDP-Glycosyltransferase/glycogen phosphorylase"/>
    <property type="match status" value="1"/>
</dbReference>
<keyword evidence="4" id="KW-1185">Reference proteome</keyword>
<dbReference type="Pfam" id="PF00534">
    <property type="entry name" value="Glycos_transf_1"/>
    <property type="match status" value="1"/>
</dbReference>
<accession>A0A4P8IU16</accession>
<gene>
    <name evidence="3" type="ORF">FAZ95_17270</name>
</gene>